<dbReference type="PANTHER" id="PTHR37946">
    <property type="entry name" value="SLL1969 PROTEIN"/>
    <property type="match status" value="1"/>
</dbReference>
<organism evidence="2 3">
    <name type="scientific">Vibrio astriarenae</name>
    <dbReference type="NCBI Taxonomy" id="1481923"/>
    <lineage>
        <taxon>Bacteria</taxon>
        <taxon>Pseudomonadati</taxon>
        <taxon>Pseudomonadota</taxon>
        <taxon>Gammaproteobacteria</taxon>
        <taxon>Vibrionales</taxon>
        <taxon>Vibrionaceae</taxon>
        <taxon>Vibrio</taxon>
    </lineage>
</organism>
<dbReference type="GO" id="GO:0016788">
    <property type="term" value="F:hydrolase activity, acting on ester bonds"/>
    <property type="evidence" value="ECO:0007669"/>
    <property type="project" value="InterPro"/>
</dbReference>
<dbReference type="PANTHER" id="PTHR37946:SF1">
    <property type="entry name" value="SLL1969 PROTEIN"/>
    <property type="match status" value="1"/>
</dbReference>
<accession>A0A7Z2T6S7</accession>
<dbReference type="Pfam" id="PF07819">
    <property type="entry name" value="PGAP1"/>
    <property type="match status" value="1"/>
</dbReference>
<dbReference type="KEGG" id="vas:GT360_16725"/>
<reference evidence="2 3" key="1">
    <citation type="submission" date="2020-01" db="EMBL/GenBank/DDBJ databases">
        <title>Whole genome and functional gene identification of agarase of Vibrio HN897.</title>
        <authorList>
            <person name="Liu Y."/>
            <person name="Zhao Z."/>
        </authorList>
    </citation>
    <scope>NUCLEOTIDE SEQUENCE [LARGE SCALE GENOMIC DNA]</scope>
    <source>
        <strain evidence="2 3">HN897</strain>
    </source>
</reference>
<dbReference type="RefSeq" id="WP_164650097.1">
    <property type="nucleotide sequence ID" value="NZ_CP047476.1"/>
</dbReference>
<dbReference type="Proteomes" id="UP000464262">
    <property type="component" value="Chromosome 2"/>
</dbReference>
<dbReference type="InterPro" id="IPR012908">
    <property type="entry name" value="PGAP1-ab_dom-like"/>
</dbReference>
<dbReference type="EMBL" id="CP047476">
    <property type="protein sequence ID" value="QIA65197.1"/>
    <property type="molecule type" value="Genomic_DNA"/>
</dbReference>
<evidence type="ECO:0000313" key="2">
    <source>
        <dbReference type="EMBL" id="QIA65197.1"/>
    </source>
</evidence>
<name>A0A7Z2T6S7_9VIBR</name>
<feature type="domain" description="GPI inositol-deacylase PGAP1-like alpha/beta" evidence="1">
    <location>
        <begin position="54"/>
        <end position="133"/>
    </location>
</feature>
<proteinExistence type="predicted"/>
<evidence type="ECO:0000259" key="1">
    <source>
        <dbReference type="Pfam" id="PF07819"/>
    </source>
</evidence>
<protein>
    <submittedName>
        <fullName evidence="2">Triacylglycerol lipase</fullName>
    </submittedName>
</protein>
<keyword evidence="3" id="KW-1185">Reference proteome</keyword>
<evidence type="ECO:0000313" key="3">
    <source>
        <dbReference type="Proteomes" id="UP000464262"/>
    </source>
</evidence>
<dbReference type="InterPro" id="IPR029058">
    <property type="entry name" value="AB_hydrolase_fold"/>
</dbReference>
<sequence length="206" mass="22759">MNLVILHGLYMHGIAMQPLAMNMEKIGYTTHLITYNSLAIEPERLFRRIDRALDESKTNVLIGHSLGGVMIQRYLDSRQPSTDVVSHVVTIGSPLQGASIVSVIEEMGMGALLGNSPEHGLTMNDNQWLHPQKLGSIAGDFDIGARRLLLGGMESSDGTVTVEETVIEGMTDHIVTHFSHTALIYNNVVTKQIDHFIQKDKFKHTS</sequence>
<dbReference type="SUPFAM" id="SSF53474">
    <property type="entry name" value="alpha/beta-Hydrolases"/>
    <property type="match status" value="1"/>
</dbReference>
<dbReference type="Gene3D" id="3.40.50.1820">
    <property type="entry name" value="alpha/beta hydrolase"/>
    <property type="match status" value="1"/>
</dbReference>
<gene>
    <name evidence="2" type="ORF">GT360_16725</name>
</gene>
<dbReference type="AlphaFoldDB" id="A0A7Z2T6S7"/>